<dbReference type="Proteomes" id="UP000240978">
    <property type="component" value="Unassembled WGS sequence"/>
</dbReference>
<keyword evidence="1" id="KW-0472">Membrane</keyword>
<protein>
    <recommendedName>
        <fullName evidence="4">AhpC/TSA family protein</fullName>
    </recommendedName>
</protein>
<evidence type="ECO:0008006" key="4">
    <source>
        <dbReference type="Google" id="ProtNLM"/>
    </source>
</evidence>
<evidence type="ECO:0000256" key="1">
    <source>
        <dbReference type="SAM" id="Phobius"/>
    </source>
</evidence>
<comment type="caution">
    <text evidence="2">The sequence shown here is derived from an EMBL/GenBank/DDBJ whole genome shotgun (WGS) entry which is preliminary data.</text>
</comment>
<dbReference type="SUPFAM" id="SSF52833">
    <property type="entry name" value="Thioredoxin-like"/>
    <property type="match status" value="1"/>
</dbReference>
<keyword evidence="3" id="KW-1185">Reference proteome</keyword>
<gene>
    <name evidence="2" type="ORF">CLV42_11532</name>
</gene>
<organism evidence="2 3">
    <name type="scientific">Chitinophaga ginsengisoli</name>
    <dbReference type="NCBI Taxonomy" id="363837"/>
    <lineage>
        <taxon>Bacteria</taxon>
        <taxon>Pseudomonadati</taxon>
        <taxon>Bacteroidota</taxon>
        <taxon>Chitinophagia</taxon>
        <taxon>Chitinophagales</taxon>
        <taxon>Chitinophagaceae</taxon>
        <taxon>Chitinophaga</taxon>
    </lineage>
</organism>
<dbReference type="EMBL" id="PYGK01000015">
    <property type="protein sequence ID" value="PSL24445.1"/>
    <property type="molecule type" value="Genomic_DNA"/>
</dbReference>
<proteinExistence type="predicted"/>
<evidence type="ECO:0000313" key="2">
    <source>
        <dbReference type="EMBL" id="PSL24445.1"/>
    </source>
</evidence>
<keyword evidence="1" id="KW-1133">Transmembrane helix</keyword>
<dbReference type="RefSeq" id="WP_106605006.1">
    <property type="nucleotide sequence ID" value="NZ_PYGK01000015.1"/>
</dbReference>
<sequence>MKRISKRTVIGSFIVILLMAGSVTFLISRSHPEKPLEAVMKEDLINTEKTFDEKMKLDEGKRLSLDSLPSVNINDQEHFSFPADHYLVVRFSEVNCETCVESIFSVLEASKAIDSSHVIVLVDFRSEAYLRTFVRLNTIRFPIFKHPAINSFLHADALGYPYLFVADRDGLLHHFFCPAKEDPQRTIAYLNSIKLLFNDQK</sequence>
<feature type="transmembrane region" description="Helical" evidence="1">
    <location>
        <begin position="9"/>
        <end position="27"/>
    </location>
</feature>
<name>A0A2P8FS15_9BACT</name>
<accession>A0A2P8FS15</accession>
<dbReference type="OrthoDB" id="677754at2"/>
<keyword evidence="1" id="KW-0812">Transmembrane</keyword>
<dbReference type="InterPro" id="IPR036249">
    <property type="entry name" value="Thioredoxin-like_sf"/>
</dbReference>
<dbReference type="Gene3D" id="3.40.30.10">
    <property type="entry name" value="Glutaredoxin"/>
    <property type="match status" value="1"/>
</dbReference>
<reference evidence="2 3" key="1">
    <citation type="submission" date="2018-03" db="EMBL/GenBank/DDBJ databases">
        <title>Genomic Encyclopedia of Archaeal and Bacterial Type Strains, Phase II (KMG-II): from individual species to whole genera.</title>
        <authorList>
            <person name="Goeker M."/>
        </authorList>
    </citation>
    <scope>NUCLEOTIDE SEQUENCE [LARGE SCALE GENOMIC DNA]</scope>
    <source>
        <strain evidence="2 3">DSM 18107</strain>
    </source>
</reference>
<dbReference type="AlphaFoldDB" id="A0A2P8FS15"/>
<evidence type="ECO:0000313" key="3">
    <source>
        <dbReference type="Proteomes" id="UP000240978"/>
    </source>
</evidence>